<reference evidence="3 4" key="1">
    <citation type="submission" date="2013-06" db="EMBL/GenBank/DDBJ databases">
        <authorList>
            <person name="Weinstock G."/>
            <person name="Sodergren E."/>
            <person name="Lobos E.A."/>
            <person name="Fulton L."/>
            <person name="Fulton R."/>
            <person name="Courtney L."/>
            <person name="Fronick C."/>
            <person name="O'Laughlin M."/>
            <person name="Godfrey J."/>
            <person name="Wilson R.M."/>
            <person name="Miner T."/>
            <person name="Farmer C."/>
            <person name="Delehaunty K."/>
            <person name="Cordes M."/>
            <person name="Minx P."/>
            <person name="Tomlinson C."/>
            <person name="Chen J."/>
            <person name="Wollam A."/>
            <person name="Pepin K.H."/>
            <person name="Bhonagiri V."/>
            <person name="Zhang X."/>
            <person name="Warren W."/>
            <person name="Mitreva M."/>
            <person name="Mardis E.R."/>
            <person name="Wilson R.K."/>
        </authorList>
    </citation>
    <scope>NUCLEOTIDE SEQUENCE [LARGE SCALE GENOMIC DNA]</scope>
    <source>
        <strain evidence="3 4">F0570</strain>
    </source>
</reference>
<dbReference type="InterPro" id="IPR036852">
    <property type="entry name" value="Peptidase_S8/S53_dom_sf"/>
</dbReference>
<dbReference type="SUPFAM" id="SSF52743">
    <property type="entry name" value="Subtilisin-like"/>
    <property type="match status" value="1"/>
</dbReference>
<dbReference type="GO" id="GO:0006508">
    <property type="term" value="P:proteolysis"/>
    <property type="evidence" value="ECO:0007669"/>
    <property type="project" value="InterPro"/>
</dbReference>
<feature type="domain" description="Peptidase S8/S53" evidence="2">
    <location>
        <begin position="344"/>
        <end position="683"/>
    </location>
</feature>
<dbReference type="InterPro" id="IPR000209">
    <property type="entry name" value="Peptidase_S8/S53_dom"/>
</dbReference>
<dbReference type="PROSITE" id="PS00136">
    <property type="entry name" value="SUBTILASE_ASP"/>
    <property type="match status" value="1"/>
</dbReference>
<name>A0A0E2LSA1_PORGN</name>
<dbReference type="AlphaFoldDB" id="A0A0E2LSA1"/>
<dbReference type="InterPro" id="IPR034074">
    <property type="entry name" value="Y4bN_pept_dom"/>
</dbReference>
<keyword evidence="1" id="KW-0378">Hydrolase</keyword>
<accession>A0A0E2LSA1</accession>
<dbReference type="RefSeq" id="WP_021665193.1">
    <property type="nucleotide sequence ID" value="NZ_KI259131.1"/>
</dbReference>
<evidence type="ECO:0000313" key="4">
    <source>
        <dbReference type="Proteomes" id="UP000016630"/>
    </source>
</evidence>
<dbReference type="InterPro" id="IPR023827">
    <property type="entry name" value="Peptidase_S8_Asp-AS"/>
</dbReference>
<evidence type="ECO:0000313" key="3">
    <source>
        <dbReference type="EMBL" id="ERJ68028.1"/>
    </source>
</evidence>
<dbReference type="EMBL" id="AWUW01000035">
    <property type="protein sequence ID" value="ERJ68028.1"/>
    <property type="molecule type" value="Genomic_DNA"/>
</dbReference>
<protein>
    <recommendedName>
        <fullName evidence="2">Peptidase S8/S53 domain-containing protein</fullName>
    </recommendedName>
</protein>
<evidence type="ECO:0000259" key="2">
    <source>
        <dbReference type="Pfam" id="PF00082"/>
    </source>
</evidence>
<proteinExistence type="predicted"/>
<evidence type="ECO:0000256" key="1">
    <source>
        <dbReference type="ARBA" id="ARBA00022801"/>
    </source>
</evidence>
<dbReference type="Gene3D" id="3.40.50.200">
    <property type="entry name" value="Peptidase S8/S53 domain"/>
    <property type="match status" value="1"/>
</dbReference>
<dbReference type="CDD" id="cd04847">
    <property type="entry name" value="Peptidases_S8_Subtilisin_like_2"/>
    <property type="match status" value="1"/>
</dbReference>
<organism evidence="3 4">
    <name type="scientific">Porphyromonas gingivalis F0570</name>
    <dbReference type="NCBI Taxonomy" id="1227271"/>
    <lineage>
        <taxon>Bacteria</taxon>
        <taxon>Pseudomonadati</taxon>
        <taxon>Bacteroidota</taxon>
        <taxon>Bacteroidia</taxon>
        <taxon>Bacteroidales</taxon>
        <taxon>Porphyromonadaceae</taxon>
        <taxon>Porphyromonas</taxon>
    </lineage>
</organism>
<dbReference type="Proteomes" id="UP000016630">
    <property type="component" value="Unassembled WGS sequence"/>
</dbReference>
<dbReference type="HOGENOM" id="CLU_017730_1_0_10"/>
<dbReference type="PATRIC" id="fig|1227271.3.peg.525"/>
<dbReference type="Pfam" id="PF00082">
    <property type="entry name" value="Peptidase_S8"/>
    <property type="match status" value="1"/>
</dbReference>
<comment type="caution">
    <text evidence="3">The sequence shown here is derived from an EMBL/GenBank/DDBJ whole genome shotgun (WGS) entry which is preliminary data.</text>
</comment>
<dbReference type="GO" id="GO:0004252">
    <property type="term" value="F:serine-type endopeptidase activity"/>
    <property type="evidence" value="ECO:0007669"/>
    <property type="project" value="InterPro"/>
</dbReference>
<sequence>MGYKHIFIQGNVSSERYQPNRGRGPEVRIPIRDREIQSQRLLNQFERIWQQKEQLQQQRSAQQIATREGTYIQFTSAANHDLITKSLEDLRQGIRLLNVREISEENQTQIRATVYVPKGREGLFINKINSYRTKNNTVVVFQNQIDHNTLTETINQFGGNIRLKKAKDFAVDNITKTKATIDLPVGQEDYFNSEISRLFTNAEIKISPYNSDLVNSIEDVSIALLEGLWTDNLQLIPTRDAKWCEVWLNVNTKENQEQEQINQFFETLRRIEIEYKSNSIIFPERAVLLICANREQLIELMLQSDLLAEFRAGQEPAGFWVNESRIEQQAWVEDLLQRKQIVESNVKVCLLDTGVNSGHQLLQPLIDNDNTLSVNNAWGTNDHAPGAGHGTLMAGIAGYGQMEQILTSSNPVPLTHKLCSVKILPRQGQSPRELWGDITSQGISIAEIQNPNMVLVYCMAVTSQNDTDRGRPSSWSGAIDNLAYGEGENQRLIIISAGNVANDELWQKYPDSNFITSVQNPAQAWNALVAGAYTNKIRVTDLNYQNYRPIADAGELSPYSSTSLVWERKWPIKPDVVFEGGNLLRTPDNRVTRHEDLELLSTSKQFNMGQHFDTIYATSAATAQASWFAAKIAYEYPNAWAETIRGLIVHSANWTPAMFNQQNVQQGLSRASFRNLLRTFGFGVPNLERAMYSQESALTYIAQETIQPFKFREGNNTAETNEIHFFNLPWATDLLLQMGEILVKMKVTLSYFIEPGAGEIGWKDKYRYQSHGLQFDVNNVNESEEDFRKRVNIAAREENEEINKDAGSGANRWSIGASNRKNGSIHSDYWEGTAADLATCNHIAVFPVIGWWRERHHLGKVENQTRYALIISLETPAQDVELYTTVKNLIEVPVEINTQ</sequence>
<gene>
    <name evidence="3" type="ORF">HMPREF1555_00592</name>
</gene>